<sequence>MATIADRSDFTLELEFTRIYRENAAAHRAVREARCLAWQLPRIILDIDEDDLVPGGCHYGAVGFSSQIGGFLYYAHDNKIREEIDRNRDRQEYCRQLEQMRSFWQEEDCRHRLRQRYSPRQLLAMPTDDWEGEKAITYPLYRIAGGILDFQKLLFLGLPGLKATAEKKYSKARPGSEEAGVYEGMLLCLETLRGIMEIYEKRAAQKADLIGQRENTPENRSAFLRMKAIQEAMASIQSKRPEHLLEAAELFWMYVLVSEVRNYGRIDSYLGRFYADDIDSGYLTQEEADAIIQKLWERMGKRRTITDGRIFIGGRGREQEEKADRLAKACIRATRKLKNPDPQLSLRFYKGMDPEILQMAYDAIGEGCTYPVLYRDETVVRDVCRAFELPEETAVHYVPYGCGEYVIDHAGFGTPSGVINLMKGLELFLYTPGVQKEPDAEYLQGEEGEKRLTLLRREAGIIRWAEEYETFEQFYEAYKKWISFHIEVMAEQERMEYDFAGEVCGLSYLSMLYDDCMERGKGIFSGGIRYLGGTLESYGNVNTADSLTAIRKLVYEQKLVGWRELLTALEADFKGYDLLWKRLKRCPKFGNDQEEADGMLKSLHRFVCLTAKAQAKRVGLDSYLIVVINNSANTSLGLLTGAGADGRHAFVSMANANSPQAGADENGITAVLNSMLQSDTDIHAGAVQNIKFSKETFNESRAAAVKVMESYFERGGAQLMVTVVGREDLENARKRPQDYTGLLVRVGGFSARFVELSEEVQEDILSRSCY</sequence>
<dbReference type="AlphaFoldDB" id="A0A1E3AF40"/>
<name>A0A1E3AF40_9FIRM</name>
<dbReference type="InterPro" id="IPR051215">
    <property type="entry name" value="GRE"/>
</dbReference>
<keyword evidence="2 6" id="KW-0456">Lyase</keyword>
<dbReference type="GO" id="GO:0043722">
    <property type="term" value="F:4-hydroxyphenylacetate decarboxylase activity"/>
    <property type="evidence" value="ECO:0007669"/>
    <property type="project" value="UniProtKB-EC"/>
</dbReference>
<dbReference type="Gene3D" id="3.20.70.20">
    <property type="match status" value="1"/>
</dbReference>
<evidence type="ECO:0000313" key="6">
    <source>
        <dbReference type="EMBL" id="ODM07217.1"/>
    </source>
</evidence>
<dbReference type="PANTHER" id="PTHR43641:SF2">
    <property type="entry name" value="DEHYDRATASE YBIW-RELATED"/>
    <property type="match status" value="1"/>
</dbReference>
<dbReference type="PROSITE" id="PS51554">
    <property type="entry name" value="PFL"/>
    <property type="match status" value="1"/>
</dbReference>
<feature type="modified residue" description="Glycine radical" evidence="3">
    <location>
        <position position="748"/>
    </location>
</feature>
<evidence type="ECO:0000259" key="4">
    <source>
        <dbReference type="PROSITE" id="PS51149"/>
    </source>
</evidence>
<dbReference type="EC" id="4.1.1.83" evidence="6"/>
<protein>
    <submittedName>
        <fullName evidence="6">4-hydroxyphenylacetate decarboxylase large subunit</fullName>
        <ecNumber evidence="6">4.1.1.83</ecNumber>
    </submittedName>
</protein>
<organism evidence="6 7">
    <name type="scientific">Eisenbergiella tayi</name>
    <dbReference type="NCBI Taxonomy" id="1432052"/>
    <lineage>
        <taxon>Bacteria</taxon>
        <taxon>Bacillati</taxon>
        <taxon>Bacillota</taxon>
        <taxon>Clostridia</taxon>
        <taxon>Lachnospirales</taxon>
        <taxon>Lachnospiraceae</taxon>
        <taxon>Eisenbergiella</taxon>
    </lineage>
</organism>
<evidence type="ECO:0000256" key="1">
    <source>
        <dbReference type="ARBA" id="ARBA00022818"/>
    </source>
</evidence>
<feature type="domain" description="PFL" evidence="5">
    <location>
        <begin position="1"/>
        <end position="648"/>
    </location>
</feature>
<dbReference type="SUPFAM" id="SSF51998">
    <property type="entry name" value="PFL-like glycyl radical enzymes"/>
    <property type="match status" value="1"/>
</dbReference>
<keyword evidence="1 3" id="KW-0556">Organic radical</keyword>
<proteinExistence type="predicted"/>
<dbReference type="PATRIC" id="fig|1432052.4.peg.3463"/>
<dbReference type="Proteomes" id="UP000094067">
    <property type="component" value="Unassembled WGS sequence"/>
</dbReference>
<accession>A0A1E3AF40</accession>
<evidence type="ECO:0000313" key="7">
    <source>
        <dbReference type="Proteomes" id="UP000094067"/>
    </source>
</evidence>
<gene>
    <name evidence="6" type="primary">csdB_2</name>
    <name evidence="6" type="ORF">BEI61_03107</name>
</gene>
<reference evidence="6 7" key="1">
    <citation type="submission" date="2016-07" db="EMBL/GenBank/DDBJ databases">
        <title>Characterization of isolates of Eisenbergiella tayi derived from blood cultures, using whole genome sequencing.</title>
        <authorList>
            <person name="Burdz T."/>
            <person name="Wiebe D."/>
            <person name="Huynh C."/>
            <person name="Bernard K."/>
        </authorList>
    </citation>
    <scope>NUCLEOTIDE SEQUENCE [LARGE SCALE GENOMIC DNA]</scope>
    <source>
        <strain evidence="6 7">NML 110608</strain>
    </source>
</reference>
<dbReference type="RefSeq" id="WP_069152913.1">
    <property type="nucleotide sequence ID" value="NZ_MCGH01000002.1"/>
</dbReference>
<dbReference type="InterPro" id="IPR004184">
    <property type="entry name" value="PFL_dom"/>
</dbReference>
<evidence type="ECO:0000256" key="3">
    <source>
        <dbReference type="PROSITE-ProRule" id="PRU00493"/>
    </source>
</evidence>
<dbReference type="Pfam" id="PF02901">
    <property type="entry name" value="PFL-like"/>
    <property type="match status" value="1"/>
</dbReference>
<dbReference type="InterPro" id="IPR001150">
    <property type="entry name" value="Gly_radical"/>
</dbReference>
<dbReference type="PROSITE" id="PS51149">
    <property type="entry name" value="GLY_RADICAL_2"/>
    <property type="match status" value="1"/>
</dbReference>
<dbReference type="Pfam" id="PF01228">
    <property type="entry name" value="Gly_radical"/>
    <property type="match status" value="1"/>
</dbReference>
<dbReference type="GO" id="GO:0005829">
    <property type="term" value="C:cytosol"/>
    <property type="evidence" value="ECO:0007669"/>
    <property type="project" value="TreeGrafter"/>
</dbReference>
<dbReference type="PANTHER" id="PTHR43641">
    <property type="entry name" value="FORMATE ACETYLTRANSFERASE 3-RELATED"/>
    <property type="match status" value="1"/>
</dbReference>
<evidence type="ECO:0000259" key="5">
    <source>
        <dbReference type="PROSITE" id="PS51554"/>
    </source>
</evidence>
<evidence type="ECO:0000256" key="2">
    <source>
        <dbReference type="ARBA" id="ARBA00023239"/>
    </source>
</evidence>
<feature type="domain" description="Glycine radical" evidence="4">
    <location>
        <begin position="655"/>
        <end position="770"/>
    </location>
</feature>
<dbReference type="EMBL" id="MCGH01000002">
    <property type="protein sequence ID" value="ODM07217.1"/>
    <property type="molecule type" value="Genomic_DNA"/>
</dbReference>
<comment type="caution">
    <text evidence="6">The sequence shown here is derived from an EMBL/GenBank/DDBJ whole genome shotgun (WGS) entry which is preliminary data.</text>
</comment>